<evidence type="ECO:0000256" key="4">
    <source>
        <dbReference type="ARBA" id="ARBA00023136"/>
    </source>
</evidence>
<dbReference type="Proteomes" id="UP000838412">
    <property type="component" value="Chromosome 6"/>
</dbReference>
<proteinExistence type="predicted"/>
<organism evidence="6 7">
    <name type="scientific">Branchiostoma lanceolatum</name>
    <name type="common">Common lancelet</name>
    <name type="synonym">Amphioxus lanceolatum</name>
    <dbReference type="NCBI Taxonomy" id="7740"/>
    <lineage>
        <taxon>Eukaryota</taxon>
        <taxon>Metazoa</taxon>
        <taxon>Chordata</taxon>
        <taxon>Cephalochordata</taxon>
        <taxon>Leptocardii</taxon>
        <taxon>Amphioxiformes</taxon>
        <taxon>Branchiostomatidae</taxon>
        <taxon>Branchiostoma</taxon>
    </lineage>
</organism>
<comment type="subcellular location">
    <subcellularLocation>
        <location evidence="1">Membrane</location>
        <topology evidence="1">Multi-pass membrane protein</topology>
    </subcellularLocation>
</comment>
<keyword evidence="2 5" id="KW-0812">Transmembrane</keyword>
<dbReference type="PANTHER" id="PTHR11662:SF399">
    <property type="entry name" value="FI19708P1-RELATED"/>
    <property type="match status" value="1"/>
</dbReference>
<keyword evidence="3 5" id="KW-1133">Transmembrane helix</keyword>
<accession>A0A8K0A3H4</accession>
<name>A0A8K0A3H4_BRALA</name>
<dbReference type="EMBL" id="OV696691">
    <property type="protein sequence ID" value="CAH1266855.1"/>
    <property type="molecule type" value="Genomic_DNA"/>
</dbReference>
<gene>
    <name evidence="6" type="primary">SLC17A5</name>
    <name evidence="6" type="ORF">BLAG_LOCUS20371</name>
</gene>
<feature type="transmembrane region" description="Helical" evidence="5">
    <location>
        <begin position="33"/>
        <end position="52"/>
    </location>
</feature>
<evidence type="ECO:0000256" key="2">
    <source>
        <dbReference type="ARBA" id="ARBA00022692"/>
    </source>
</evidence>
<keyword evidence="7" id="KW-1185">Reference proteome</keyword>
<dbReference type="InterPro" id="IPR011701">
    <property type="entry name" value="MFS"/>
</dbReference>
<dbReference type="InterPro" id="IPR036259">
    <property type="entry name" value="MFS_trans_sf"/>
</dbReference>
<dbReference type="InterPro" id="IPR050382">
    <property type="entry name" value="MFS_Na/Anion_cotransporter"/>
</dbReference>
<reference evidence="6" key="1">
    <citation type="submission" date="2022-01" db="EMBL/GenBank/DDBJ databases">
        <authorList>
            <person name="Braso-Vives M."/>
        </authorList>
    </citation>
    <scope>NUCLEOTIDE SEQUENCE</scope>
</reference>
<dbReference type="PANTHER" id="PTHR11662">
    <property type="entry name" value="SOLUTE CARRIER FAMILY 17"/>
    <property type="match status" value="1"/>
</dbReference>
<evidence type="ECO:0000256" key="5">
    <source>
        <dbReference type="SAM" id="Phobius"/>
    </source>
</evidence>
<dbReference type="Gene3D" id="1.20.1250.20">
    <property type="entry name" value="MFS general substrate transporter like domains"/>
    <property type="match status" value="1"/>
</dbReference>
<sequence length="424" mass="45926">MPQTCCGSSAHLGTVFSLPISGLLCDRFGWPSVFYAFGALGCVWFVLWMLMVHNTPEEHPRISYVEREYIQGELRREGTTGKAGFLSAVPYLCICSPSPGRVPVSSALPVYLFPLSRQGSCQQCLTCVSVPPSPGRVPVSSALPVYLFPLSRQGSCQQCLTCVSVPPLQAGFLSAVPYLCICSPSPGRVPVSSALPVYLFPLSRQGSCQQCLTCVSVPPLQAGFLSAVPYLCICSPSPGRVPVSSALPVYLFPLSRQGSCQQCLTCVSVPPLQAGFLSAVPYLCICSPSPGRVPVSSALPVYLFPLSRQGSCQQCLTCVSVPPLQAGFLSAVPYLCIWLVIISGGQLADFLRENKFLSTTAVRKVFNCFVRPICRQREKAYRAAQRASFTTAFQPGMEWGEERFVLGREAEAAVWIEFGWIGRE</sequence>
<evidence type="ECO:0000313" key="7">
    <source>
        <dbReference type="Proteomes" id="UP000838412"/>
    </source>
</evidence>
<keyword evidence="4 5" id="KW-0472">Membrane</keyword>
<dbReference type="Pfam" id="PF07690">
    <property type="entry name" value="MFS_1"/>
    <property type="match status" value="1"/>
</dbReference>
<protein>
    <submittedName>
        <fullName evidence="6">SLC17A5 protein</fullName>
    </submittedName>
</protein>
<dbReference type="OrthoDB" id="10068077at2759"/>
<dbReference type="GO" id="GO:0016324">
    <property type="term" value="C:apical plasma membrane"/>
    <property type="evidence" value="ECO:0007669"/>
    <property type="project" value="TreeGrafter"/>
</dbReference>
<evidence type="ECO:0000313" key="6">
    <source>
        <dbReference type="EMBL" id="CAH1266855.1"/>
    </source>
</evidence>
<dbReference type="GO" id="GO:0022857">
    <property type="term" value="F:transmembrane transporter activity"/>
    <property type="evidence" value="ECO:0007669"/>
    <property type="project" value="InterPro"/>
</dbReference>
<dbReference type="SUPFAM" id="SSF103473">
    <property type="entry name" value="MFS general substrate transporter"/>
    <property type="match status" value="1"/>
</dbReference>
<dbReference type="AlphaFoldDB" id="A0A8K0A3H4"/>
<dbReference type="GO" id="GO:0006820">
    <property type="term" value="P:monoatomic anion transport"/>
    <property type="evidence" value="ECO:0007669"/>
    <property type="project" value="TreeGrafter"/>
</dbReference>
<evidence type="ECO:0000256" key="3">
    <source>
        <dbReference type="ARBA" id="ARBA00022989"/>
    </source>
</evidence>
<evidence type="ECO:0000256" key="1">
    <source>
        <dbReference type="ARBA" id="ARBA00004141"/>
    </source>
</evidence>